<comment type="caution">
    <text evidence="1">The sequence shown here is derived from an EMBL/GenBank/DDBJ whole genome shotgun (WGS) entry which is preliminary data.</text>
</comment>
<gene>
    <name evidence="1" type="ORF">KDK_52300</name>
</gene>
<dbReference type="InterPro" id="IPR036291">
    <property type="entry name" value="NAD(P)-bd_dom_sf"/>
</dbReference>
<sequence length="141" mass="15672">MSVEEGEALRRQVQESGLLLQVGTMKRFDPGIAFAHQFIQEEMGQLLALKAWYCDSTYRYIETDNLQPIIVTSAHARRPEGNPRLTNNVTIYWDMAAILSIRPASWVARSCASRPGWSKSSGPTAGLWTLSSLMAALVTLT</sequence>
<evidence type="ECO:0000313" key="2">
    <source>
        <dbReference type="Proteomes" id="UP000287188"/>
    </source>
</evidence>
<evidence type="ECO:0000313" key="1">
    <source>
        <dbReference type="EMBL" id="GCE21430.1"/>
    </source>
</evidence>
<name>A0A402AQQ6_9CHLR</name>
<protein>
    <submittedName>
        <fullName evidence="1">Uncharacterized protein</fullName>
    </submittedName>
</protein>
<dbReference type="Gene3D" id="3.40.50.720">
    <property type="entry name" value="NAD(P)-binding Rossmann-like Domain"/>
    <property type="match status" value="1"/>
</dbReference>
<dbReference type="EMBL" id="BIFS01000001">
    <property type="protein sequence ID" value="GCE21430.1"/>
    <property type="molecule type" value="Genomic_DNA"/>
</dbReference>
<accession>A0A402AQQ6</accession>
<dbReference type="SUPFAM" id="SSF51735">
    <property type="entry name" value="NAD(P)-binding Rossmann-fold domains"/>
    <property type="match status" value="1"/>
</dbReference>
<reference evidence="2" key="1">
    <citation type="submission" date="2018-12" db="EMBL/GenBank/DDBJ databases">
        <title>Tengunoibacter tsumagoiensis gen. nov., sp. nov., Dictyobacter kobayashii sp. nov., D. alpinus sp. nov., and D. joshuensis sp. nov. and description of Dictyobacteraceae fam. nov. within the order Ktedonobacterales isolated from Tengu-no-mugimeshi.</title>
        <authorList>
            <person name="Wang C.M."/>
            <person name="Zheng Y."/>
            <person name="Sakai Y."/>
            <person name="Toyoda A."/>
            <person name="Minakuchi Y."/>
            <person name="Abe K."/>
            <person name="Yokota A."/>
            <person name="Yabe S."/>
        </authorList>
    </citation>
    <scope>NUCLEOTIDE SEQUENCE [LARGE SCALE GENOMIC DNA]</scope>
    <source>
        <strain evidence="2">Uno11</strain>
    </source>
</reference>
<organism evidence="1 2">
    <name type="scientific">Dictyobacter kobayashii</name>
    <dbReference type="NCBI Taxonomy" id="2014872"/>
    <lineage>
        <taxon>Bacteria</taxon>
        <taxon>Bacillati</taxon>
        <taxon>Chloroflexota</taxon>
        <taxon>Ktedonobacteria</taxon>
        <taxon>Ktedonobacterales</taxon>
        <taxon>Dictyobacteraceae</taxon>
        <taxon>Dictyobacter</taxon>
    </lineage>
</organism>
<keyword evidence="2" id="KW-1185">Reference proteome</keyword>
<dbReference type="Proteomes" id="UP000287188">
    <property type="component" value="Unassembled WGS sequence"/>
</dbReference>
<proteinExistence type="predicted"/>
<dbReference type="AlphaFoldDB" id="A0A402AQQ6"/>